<proteinExistence type="predicted"/>
<dbReference type="GO" id="GO:0006357">
    <property type="term" value="P:regulation of transcription by RNA polymerase II"/>
    <property type="evidence" value="ECO:0007669"/>
    <property type="project" value="TreeGrafter"/>
</dbReference>
<feature type="compositionally biased region" description="Basic and acidic residues" evidence="4">
    <location>
        <begin position="464"/>
        <end position="482"/>
    </location>
</feature>
<comment type="subcellular location">
    <subcellularLocation>
        <location evidence="1">Nucleus</location>
    </subcellularLocation>
</comment>
<keyword evidence="9" id="KW-1185">Reference proteome</keyword>
<evidence type="ECO:0000259" key="7">
    <source>
        <dbReference type="PROSITE" id="PS51886"/>
    </source>
</evidence>
<dbReference type="InterPro" id="IPR045109">
    <property type="entry name" value="LSDs-like"/>
</dbReference>
<feature type="region of interest" description="Disordered" evidence="4">
    <location>
        <begin position="33"/>
        <end position="52"/>
    </location>
</feature>
<comment type="caution">
    <text evidence="8">The sequence shown here is derived from an EMBL/GenBank/DDBJ whole genome shotgun (WGS) entry which is preliminary data.</text>
</comment>
<keyword evidence="3" id="KW-0539">Nucleus</keyword>
<feature type="region of interest" description="Disordered" evidence="4">
    <location>
        <begin position="859"/>
        <end position="921"/>
    </location>
</feature>
<dbReference type="PANTHER" id="PTHR12549:SF38">
    <property type="entry name" value="JMJC DOMAIN-CONTAINING HISTONE DEMETHYLASE 2, ISOFORM A"/>
    <property type="match status" value="1"/>
</dbReference>
<dbReference type="GO" id="GO:0031490">
    <property type="term" value="F:chromatin DNA binding"/>
    <property type="evidence" value="ECO:0007669"/>
    <property type="project" value="TreeGrafter"/>
</dbReference>
<evidence type="ECO:0000256" key="1">
    <source>
        <dbReference type="ARBA" id="ARBA00004123"/>
    </source>
</evidence>
<dbReference type="PROSITE" id="PS51184">
    <property type="entry name" value="JMJC"/>
    <property type="match status" value="1"/>
</dbReference>
<dbReference type="SUPFAM" id="SSF54695">
    <property type="entry name" value="POZ domain"/>
    <property type="match status" value="1"/>
</dbReference>
<evidence type="ECO:0000259" key="6">
    <source>
        <dbReference type="PROSITE" id="PS51184"/>
    </source>
</evidence>
<evidence type="ECO:0000256" key="4">
    <source>
        <dbReference type="SAM" id="MobiDB-lite"/>
    </source>
</evidence>
<sequence length="1096" mass="125560">MSARQRVLRSGSVFDRVEVMNDIMKTLARPELSKKRPAQKTKTNGIKKACREDGTKPLKPRIEFPRGELLGIKRRNITGRRHVQATRCMAGLYQAFERCTACIARKQENTCRFANFRVFEVIIGDKKDELIFGPDFESRTDPDPPFTYPNEFPKNPLTIHRHEYIVKTTARTLDGILERELRHLDQPDVFRRLPDRGEICLSCYDEWDESVEGEPPGQLAFVVRCSTTKQSQVKRQHAKDQLVAVSHLSRDECVGVLQETKDIVPISFLNNVSLETDTSKLYYDADDISFEDFQRHWKTGLPMVITNLGKRSQIRWTPEYFIKGQAGEICRCVNSNVQGEEILMTVDEFFAGFDDHSLRKISQKGTPICLKLKDWPSDADFKDKFPDLFEDFFRSIPFPEYTTREGTLNLASRMPTDFVRPDLGPKMYNAYGSSDKADGRGTTNLHLDMTDAVNLMMYATPLEQRPEHELREREDRPSTDLREDSPAAVWDLYLPVDLPKLREFLRGIATEQNLRVDDPIHDQCFYVDNRYRERLKQEYGISGIRVYQNPGDAVFIPAGCAHQVCNYTSCVKTAVDFVSPEGVERSLLEFGHLYEEQFNTDVTVQVGEEGHSKIFHAHWLILCARSSYFKRELSYDKDDNQDNSPGNCSIPHVIERIKPETFEKLLGYIYTGIFLIEDDINSNLEMIEGARILELSSMEAMQRALILRKEEAILHQLVHVSRFASQHKEFEILNNFCKETIEEFPENIFAAADFSDIDNETLIELLNRDIDLPEGKIWEHVLRWGVAKKPGLELDDWKDWSTADIEFVKDILKDCIPLIRFFHMDDGEYIEKVVPLIHLLPHQLRVDLVSYKQTEGAYEPKSNLLPPRKRVSTTKKPHNISDPSASTSSTHKEPPIHAADSQSEPLKPQPEPRSSPMPSDAKAKSLILNNAQIQWVLGIAKTMICNEHNMKETFYTCSLKLLYRGSINGYKPNNFHKRCDNRGPTITVIRTKENNEIIGGYNPTSWDKNICGKRKFTHTLYSFLFAVKSTGNVVSFCQKPASAVRNEAGYGPAFGSDLVVVGNFSYPCNSTTQDSYGIPIRDNSEPFSVEEIEVFK</sequence>
<gene>
    <name evidence="8" type="ORF">PBRASI_LOCUS9533</name>
</gene>
<dbReference type="GO" id="GO:0000785">
    <property type="term" value="C:chromatin"/>
    <property type="evidence" value="ECO:0007669"/>
    <property type="project" value="TreeGrafter"/>
</dbReference>
<feature type="domain" description="TLDc" evidence="7">
    <location>
        <begin position="926"/>
        <end position="1096"/>
    </location>
</feature>
<dbReference type="PANTHER" id="PTHR12549">
    <property type="entry name" value="JMJC DOMAIN-CONTAINING HISTONE DEMETHYLATION PROTEIN"/>
    <property type="match status" value="1"/>
</dbReference>
<feature type="domain" description="JmjC" evidence="6">
    <location>
        <begin position="403"/>
        <end position="594"/>
    </location>
</feature>
<dbReference type="InterPro" id="IPR003347">
    <property type="entry name" value="JmjC_dom"/>
</dbReference>
<evidence type="ECO:0000313" key="9">
    <source>
        <dbReference type="Proteomes" id="UP000789739"/>
    </source>
</evidence>
<dbReference type="SMART" id="SM00558">
    <property type="entry name" value="JmjC"/>
    <property type="match status" value="1"/>
</dbReference>
<evidence type="ECO:0000313" key="8">
    <source>
        <dbReference type="EMBL" id="CAG8636411.1"/>
    </source>
</evidence>
<dbReference type="GO" id="GO:0003712">
    <property type="term" value="F:transcription coregulator activity"/>
    <property type="evidence" value="ECO:0007669"/>
    <property type="project" value="TreeGrafter"/>
</dbReference>
<keyword evidence="2" id="KW-0479">Metal-binding</keyword>
<evidence type="ECO:0000256" key="3">
    <source>
        <dbReference type="ARBA" id="ARBA00023242"/>
    </source>
</evidence>
<dbReference type="Pfam" id="PF00651">
    <property type="entry name" value="BTB"/>
    <property type="match status" value="1"/>
</dbReference>
<dbReference type="OrthoDB" id="1667110at2759"/>
<dbReference type="GO" id="GO:0032454">
    <property type="term" value="F:histone H3K9 demethylase activity"/>
    <property type="evidence" value="ECO:0007669"/>
    <property type="project" value="InterPro"/>
</dbReference>
<dbReference type="InterPro" id="IPR011333">
    <property type="entry name" value="SKP1/BTB/POZ_sf"/>
</dbReference>
<dbReference type="InterPro" id="IPR006571">
    <property type="entry name" value="TLDc_dom"/>
</dbReference>
<dbReference type="SUPFAM" id="SSF51197">
    <property type="entry name" value="Clavaminate synthase-like"/>
    <property type="match status" value="1"/>
</dbReference>
<protein>
    <submittedName>
        <fullName evidence="8">11814_t:CDS:1</fullName>
    </submittedName>
</protein>
<dbReference type="SMART" id="SM00225">
    <property type="entry name" value="BTB"/>
    <property type="match status" value="1"/>
</dbReference>
<dbReference type="Gene3D" id="3.30.710.10">
    <property type="entry name" value="Potassium Channel Kv1.1, Chain A"/>
    <property type="match status" value="1"/>
</dbReference>
<dbReference type="Pfam" id="PF02373">
    <property type="entry name" value="JmjC"/>
    <property type="match status" value="1"/>
</dbReference>
<accession>A0A9N9GV34</accession>
<feature type="domain" description="BTB" evidence="5">
    <location>
        <begin position="600"/>
        <end position="678"/>
    </location>
</feature>
<dbReference type="GO" id="GO:0000118">
    <property type="term" value="C:histone deacetylase complex"/>
    <property type="evidence" value="ECO:0007669"/>
    <property type="project" value="TreeGrafter"/>
</dbReference>
<dbReference type="Gene3D" id="2.60.120.650">
    <property type="entry name" value="Cupin"/>
    <property type="match status" value="1"/>
</dbReference>
<dbReference type="GO" id="GO:0046872">
    <property type="term" value="F:metal ion binding"/>
    <property type="evidence" value="ECO:0007669"/>
    <property type="project" value="UniProtKB-KW"/>
</dbReference>
<dbReference type="InterPro" id="IPR000210">
    <property type="entry name" value="BTB/POZ_dom"/>
</dbReference>
<organism evidence="8 9">
    <name type="scientific">Paraglomus brasilianum</name>
    <dbReference type="NCBI Taxonomy" id="144538"/>
    <lineage>
        <taxon>Eukaryota</taxon>
        <taxon>Fungi</taxon>
        <taxon>Fungi incertae sedis</taxon>
        <taxon>Mucoromycota</taxon>
        <taxon>Glomeromycotina</taxon>
        <taxon>Glomeromycetes</taxon>
        <taxon>Paraglomerales</taxon>
        <taxon>Paraglomeraceae</taxon>
        <taxon>Paraglomus</taxon>
    </lineage>
</organism>
<name>A0A9N9GV34_9GLOM</name>
<dbReference type="AlphaFoldDB" id="A0A9N9GV34"/>
<reference evidence="8" key="1">
    <citation type="submission" date="2021-06" db="EMBL/GenBank/DDBJ databases">
        <authorList>
            <person name="Kallberg Y."/>
            <person name="Tangrot J."/>
            <person name="Rosling A."/>
        </authorList>
    </citation>
    <scope>NUCLEOTIDE SEQUENCE</scope>
    <source>
        <strain evidence="8">BR232B</strain>
    </source>
</reference>
<evidence type="ECO:0000259" key="5">
    <source>
        <dbReference type="PROSITE" id="PS50097"/>
    </source>
</evidence>
<dbReference type="Proteomes" id="UP000789739">
    <property type="component" value="Unassembled WGS sequence"/>
</dbReference>
<dbReference type="Pfam" id="PF07534">
    <property type="entry name" value="TLD"/>
    <property type="match status" value="1"/>
</dbReference>
<dbReference type="PROSITE" id="PS51886">
    <property type="entry name" value="TLDC"/>
    <property type="match status" value="1"/>
</dbReference>
<dbReference type="EMBL" id="CAJVPI010002126">
    <property type="protein sequence ID" value="CAG8636411.1"/>
    <property type="molecule type" value="Genomic_DNA"/>
</dbReference>
<dbReference type="PROSITE" id="PS50097">
    <property type="entry name" value="BTB"/>
    <property type="match status" value="1"/>
</dbReference>
<dbReference type="CDD" id="cd18186">
    <property type="entry name" value="BTB_POZ_ZBTB_KLHL-like"/>
    <property type="match status" value="1"/>
</dbReference>
<feature type="compositionally biased region" description="Basic residues" evidence="4">
    <location>
        <begin position="867"/>
        <end position="878"/>
    </location>
</feature>
<feature type="region of interest" description="Disordered" evidence="4">
    <location>
        <begin position="463"/>
        <end position="482"/>
    </location>
</feature>
<feature type="non-terminal residue" evidence="8">
    <location>
        <position position="1096"/>
    </location>
</feature>
<evidence type="ECO:0000256" key="2">
    <source>
        <dbReference type="ARBA" id="ARBA00022723"/>
    </source>
</evidence>